<dbReference type="InterPro" id="IPR011761">
    <property type="entry name" value="ATP-grasp"/>
</dbReference>
<comment type="caution">
    <text evidence="3">The sequence shown here is derived from an EMBL/GenBank/DDBJ whole genome shotgun (WGS) entry which is preliminary data.</text>
</comment>
<proteinExistence type="predicted"/>
<dbReference type="Gene3D" id="3.30.470.20">
    <property type="entry name" value="ATP-grasp fold, B domain"/>
    <property type="match status" value="1"/>
</dbReference>
<keyword evidence="1" id="KW-0067">ATP-binding</keyword>
<dbReference type="EMBL" id="JBEPLV010000001">
    <property type="protein sequence ID" value="MET3544870.1"/>
    <property type="molecule type" value="Genomic_DNA"/>
</dbReference>
<feature type="domain" description="ATP-grasp" evidence="2">
    <location>
        <begin position="7"/>
        <end position="238"/>
    </location>
</feature>
<organism evidence="3 4">
    <name type="scientific">Paenibacillus favisporus</name>
    <dbReference type="NCBI Taxonomy" id="221028"/>
    <lineage>
        <taxon>Bacteria</taxon>
        <taxon>Bacillati</taxon>
        <taxon>Bacillota</taxon>
        <taxon>Bacilli</taxon>
        <taxon>Bacillales</taxon>
        <taxon>Paenibacillaceae</taxon>
        <taxon>Paenibacillus</taxon>
    </lineage>
</organism>
<keyword evidence="1" id="KW-0547">Nucleotide-binding</keyword>
<dbReference type="Proteomes" id="UP001549098">
    <property type="component" value="Unassembled WGS sequence"/>
</dbReference>
<dbReference type="RefSeq" id="WP_354495503.1">
    <property type="nucleotide sequence ID" value="NZ_JBEPLV010000001.1"/>
</dbReference>
<dbReference type="InterPro" id="IPR026838">
    <property type="entry name" value="YheC/D"/>
</dbReference>
<dbReference type="SUPFAM" id="SSF56059">
    <property type="entry name" value="Glutathione synthetase ATP-binding domain-like"/>
    <property type="match status" value="1"/>
</dbReference>
<keyword evidence="4" id="KW-1185">Reference proteome</keyword>
<sequence>MTIGKMKKYREMLQVPVLRPHLPETVWMTDSRILRMLQTYPSIFIKPNHGSGGSGIIRVKRLGRGFEVRCGSSLKIAGRSSVLKAIRSYRKSGHRYLVQKDLRLEKYHGKIFDIRVYLQKPKSKWIISGMAARVAAPHKFVTNYHKGGHAQPLRKVLMSLFQNDHSKVDACFRKIEQLSITIAETVNKWHPIHELGVDLALDKNGHIWIIEANSHPGHMLFTQLSDHTMIRTIMENKRSMGI</sequence>
<evidence type="ECO:0000259" key="2">
    <source>
        <dbReference type="PROSITE" id="PS50975"/>
    </source>
</evidence>
<evidence type="ECO:0000313" key="4">
    <source>
        <dbReference type="Proteomes" id="UP001549098"/>
    </source>
</evidence>
<dbReference type="PROSITE" id="PS50975">
    <property type="entry name" value="ATP_GRASP"/>
    <property type="match status" value="1"/>
</dbReference>
<gene>
    <name evidence="3" type="ORF">ABID47_001464</name>
</gene>
<accession>A0ABV2EZE5</accession>
<protein>
    <submittedName>
        <fullName evidence="3">Glutathione synthase/RimK-type ligase-like ATP-grasp enzyme</fullName>
    </submittedName>
</protein>
<evidence type="ECO:0000256" key="1">
    <source>
        <dbReference type="PROSITE-ProRule" id="PRU00409"/>
    </source>
</evidence>
<dbReference type="Pfam" id="PF14398">
    <property type="entry name" value="ATPgrasp_YheCD"/>
    <property type="match status" value="1"/>
</dbReference>
<evidence type="ECO:0000313" key="3">
    <source>
        <dbReference type="EMBL" id="MET3544870.1"/>
    </source>
</evidence>
<name>A0ABV2EZE5_9BACL</name>
<reference evidence="3 4" key="1">
    <citation type="submission" date="2024-06" db="EMBL/GenBank/DDBJ databases">
        <title>Genomic Encyclopedia of Type Strains, Phase IV (KMG-IV): sequencing the most valuable type-strain genomes for metagenomic binning, comparative biology and taxonomic classification.</title>
        <authorList>
            <person name="Goeker M."/>
        </authorList>
    </citation>
    <scope>NUCLEOTIDE SEQUENCE [LARGE SCALE GENOMIC DNA]</scope>
    <source>
        <strain evidence="3 4">DSM 17253</strain>
    </source>
</reference>